<keyword evidence="4 8" id="KW-0547">Nucleotide-binding</keyword>
<dbReference type="PANTHER" id="PTHR27003:SF398">
    <property type="entry name" value="PROTEIN KINASE DOMAIN-CONTAINING PROTEIN"/>
    <property type="match status" value="1"/>
</dbReference>
<dbReference type="InterPro" id="IPR008271">
    <property type="entry name" value="Ser/Thr_kinase_AS"/>
</dbReference>
<dbReference type="EnsemblPlants" id="AUR62019011-RA">
    <property type="protein sequence ID" value="AUR62019011-RA:cds"/>
    <property type="gene ID" value="AUR62019011"/>
</dbReference>
<evidence type="ECO:0000256" key="7">
    <source>
        <dbReference type="ARBA" id="ARBA00023180"/>
    </source>
</evidence>
<keyword evidence="9" id="KW-0472">Membrane</keyword>
<dbReference type="FunFam" id="3.30.200.20:FF:000039">
    <property type="entry name" value="receptor-like protein kinase FERONIA"/>
    <property type="match status" value="1"/>
</dbReference>
<evidence type="ECO:0000256" key="9">
    <source>
        <dbReference type="SAM" id="Phobius"/>
    </source>
</evidence>
<protein>
    <recommendedName>
        <fullName evidence="10">Protein kinase domain-containing protein</fullName>
    </recommendedName>
</protein>
<dbReference type="GO" id="GO:0004674">
    <property type="term" value="F:protein serine/threonine kinase activity"/>
    <property type="evidence" value="ECO:0007669"/>
    <property type="project" value="UniProtKB-KW"/>
</dbReference>
<evidence type="ECO:0000256" key="5">
    <source>
        <dbReference type="ARBA" id="ARBA00022777"/>
    </source>
</evidence>
<dbReference type="Proteomes" id="UP000596660">
    <property type="component" value="Unplaced"/>
</dbReference>
<dbReference type="PANTHER" id="PTHR27003">
    <property type="entry name" value="OS07G0166700 PROTEIN"/>
    <property type="match status" value="1"/>
</dbReference>
<dbReference type="GO" id="GO:0009506">
    <property type="term" value="C:plasmodesma"/>
    <property type="evidence" value="ECO:0007669"/>
    <property type="project" value="TreeGrafter"/>
</dbReference>
<dbReference type="GO" id="GO:0004714">
    <property type="term" value="F:transmembrane receptor protein tyrosine kinase activity"/>
    <property type="evidence" value="ECO:0007669"/>
    <property type="project" value="InterPro"/>
</dbReference>
<keyword evidence="9" id="KW-0812">Transmembrane</keyword>
<sequence>MILLDFRSAASFLSISNCYFPSSSPQFALQRTTSSTVAPLTTPSPLPAKHLSEINYTNQPSPIIKAILFLQKIRLNPCTRQLEFSKNHQPDFVIPQNGTYSVRLHFCPFSSSLADANFHASASGHLLLTDSSLAGKNAKNCSSNTKEFILNINDVKDKFKIYFVPTSSSSIAFVNAIEIVFSINSNITENTGPHVTPAGSLGNYNSQQSKVLETLYRINVGGTKINGSSSTLWRSWTPDDQYLINKGDAENKTKGTIDNGPGPTTMDFAPLDVYETAKKLKNSFSSGIIPNLTWQFRTNEGNRYFIRVHFCDILSPSTGNYIFNLYIYSNLSWVIDTSKTRPPPFYRDYVVESDNLGFINISVGPNDTSAAKTFFFLNGLEIMQIMNGTVSEPPINNDFHLVFILSASAVFLTIVLAAAIVFLHQKKKRKKQTEAFDWGNLLLYGATSSHNRASDGSTSHTSTNQNLQLGLMIPLIEIQRVTNNFDANLIIGEGGFGKVYKGTLKNGMKVAVKRGSSDHGQGIAEFQTEIMILSKIRHRHLVSLIGYCCENGEMILVYEFMEKGTLRYHLYDSKSSPASSTRGVLSWNQRLKICIEAAKGLQYLHIGTNKGIIHRDVKSTNILLDENYVAKLTEKSDVYASGVVLFEVLCARPVIDQSLPKEQISLPDWATACFEEGQLEKIIDPCIAGEIEANSLMKFCELQKAATEKVLLDDSTTDASLNMPFLFGVSLLRVLLIMAMKLNYQTL</sequence>
<reference evidence="11" key="1">
    <citation type="journal article" date="2017" name="Nature">
        <title>The genome of Chenopodium quinoa.</title>
        <authorList>
            <person name="Jarvis D.E."/>
            <person name="Ho Y.S."/>
            <person name="Lightfoot D.J."/>
            <person name="Schmoeckel S.M."/>
            <person name="Li B."/>
            <person name="Borm T.J.A."/>
            <person name="Ohyanagi H."/>
            <person name="Mineta K."/>
            <person name="Michell C.T."/>
            <person name="Saber N."/>
            <person name="Kharbatia N.M."/>
            <person name="Rupper R.R."/>
            <person name="Sharp A.R."/>
            <person name="Dally N."/>
            <person name="Boughton B.A."/>
            <person name="Woo Y.H."/>
            <person name="Gao G."/>
            <person name="Schijlen E.G.W.M."/>
            <person name="Guo X."/>
            <person name="Momin A.A."/>
            <person name="Negrao S."/>
            <person name="Al-Babili S."/>
            <person name="Gehring C."/>
            <person name="Roessner U."/>
            <person name="Jung C."/>
            <person name="Murphy K."/>
            <person name="Arold S.T."/>
            <person name="Gojobori T."/>
            <person name="van der Linden C.G."/>
            <person name="van Loo E.N."/>
            <person name="Jellen E.N."/>
            <person name="Maughan P.J."/>
            <person name="Tester M."/>
        </authorList>
    </citation>
    <scope>NUCLEOTIDE SEQUENCE [LARGE SCALE GENOMIC DNA]</scope>
    <source>
        <strain evidence="11">cv. PI 614886</strain>
    </source>
</reference>
<dbReference type="OMA" id="DIIWRNW"/>
<accession>A0A803LUW7</accession>
<keyword evidence="3" id="KW-0808">Transferase</keyword>
<evidence type="ECO:0000256" key="4">
    <source>
        <dbReference type="ARBA" id="ARBA00022741"/>
    </source>
</evidence>
<dbReference type="Gene3D" id="2.60.120.430">
    <property type="entry name" value="Galactose-binding lectin"/>
    <property type="match status" value="2"/>
</dbReference>
<keyword evidence="6 8" id="KW-0067">ATP-binding</keyword>
<evidence type="ECO:0000313" key="11">
    <source>
        <dbReference type="EnsemblPlants" id="AUR62019011-RA:cds"/>
    </source>
</evidence>
<dbReference type="PROSITE" id="PS00107">
    <property type="entry name" value="PROTEIN_KINASE_ATP"/>
    <property type="match status" value="1"/>
</dbReference>
<evidence type="ECO:0000256" key="1">
    <source>
        <dbReference type="ARBA" id="ARBA00004479"/>
    </source>
</evidence>
<dbReference type="GO" id="GO:0005524">
    <property type="term" value="F:ATP binding"/>
    <property type="evidence" value="ECO:0007669"/>
    <property type="project" value="UniProtKB-UniRule"/>
</dbReference>
<keyword evidence="2" id="KW-0723">Serine/threonine-protein kinase</keyword>
<dbReference type="Gene3D" id="3.30.200.20">
    <property type="entry name" value="Phosphorylase Kinase, domain 1"/>
    <property type="match status" value="1"/>
</dbReference>
<dbReference type="PROSITE" id="PS50011">
    <property type="entry name" value="PROTEIN_KINASE_DOM"/>
    <property type="match status" value="1"/>
</dbReference>
<comment type="subcellular location">
    <subcellularLocation>
        <location evidence="1">Membrane</location>
        <topology evidence="1">Single-pass type I membrane protein</topology>
    </subcellularLocation>
</comment>
<keyword evidence="7" id="KW-0325">Glycoprotein</keyword>
<dbReference type="AlphaFoldDB" id="A0A803LUW7"/>
<dbReference type="InterPro" id="IPR017441">
    <property type="entry name" value="Protein_kinase_ATP_BS"/>
</dbReference>
<dbReference type="PROSITE" id="PS00108">
    <property type="entry name" value="PROTEIN_KINASE_ST"/>
    <property type="match status" value="1"/>
</dbReference>
<keyword evidence="9" id="KW-1133">Transmembrane helix</keyword>
<dbReference type="InterPro" id="IPR045272">
    <property type="entry name" value="ANXUR1/2-like"/>
</dbReference>
<evidence type="ECO:0000313" key="12">
    <source>
        <dbReference type="Proteomes" id="UP000596660"/>
    </source>
</evidence>
<evidence type="ECO:0000256" key="6">
    <source>
        <dbReference type="ARBA" id="ARBA00022840"/>
    </source>
</evidence>
<feature type="binding site" evidence="8">
    <location>
        <position position="513"/>
    </location>
    <ligand>
        <name>ATP</name>
        <dbReference type="ChEBI" id="CHEBI:30616"/>
    </ligand>
</feature>
<dbReference type="Gene3D" id="1.10.510.10">
    <property type="entry name" value="Transferase(Phosphotransferase) domain 1"/>
    <property type="match status" value="2"/>
</dbReference>
<dbReference type="Pfam" id="PF07714">
    <property type="entry name" value="PK_Tyr_Ser-Thr"/>
    <property type="match status" value="1"/>
</dbReference>
<evidence type="ECO:0000256" key="8">
    <source>
        <dbReference type="PROSITE-ProRule" id="PRU10141"/>
    </source>
</evidence>
<dbReference type="Pfam" id="PF12819">
    <property type="entry name" value="Malectin_like"/>
    <property type="match status" value="1"/>
</dbReference>
<organism evidence="11 12">
    <name type="scientific">Chenopodium quinoa</name>
    <name type="common">Quinoa</name>
    <dbReference type="NCBI Taxonomy" id="63459"/>
    <lineage>
        <taxon>Eukaryota</taxon>
        <taxon>Viridiplantae</taxon>
        <taxon>Streptophyta</taxon>
        <taxon>Embryophyta</taxon>
        <taxon>Tracheophyta</taxon>
        <taxon>Spermatophyta</taxon>
        <taxon>Magnoliopsida</taxon>
        <taxon>eudicotyledons</taxon>
        <taxon>Gunneridae</taxon>
        <taxon>Pentapetalae</taxon>
        <taxon>Caryophyllales</taxon>
        <taxon>Chenopodiaceae</taxon>
        <taxon>Chenopodioideae</taxon>
        <taxon>Atripliceae</taxon>
        <taxon>Chenopodium</taxon>
    </lineage>
</organism>
<dbReference type="Gramene" id="AUR62019011-RA">
    <property type="protein sequence ID" value="AUR62019011-RA:cds"/>
    <property type="gene ID" value="AUR62019011"/>
</dbReference>
<evidence type="ECO:0000259" key="10">
    <source>
        <dbReference type="PROSITE" id="PS50011"/>
    </source>
</evidence>
<keyword evidence="5" id="KW-0418">Kinase</keyword>
<evidence type="ECO:0000256" key="2">
    <source>
        <dbReference type="ARBA" id="ARBA00022527"/>
    </source>
</evidence>
<feature type="domain" description="Protein kinase" evidence="10">
    <location>
        <begin position="485"/>
        <end position="747"/>
    </location>
</feature>
<name>A0A803LUW7_CHEQI</name>
<dbReference type="SUPFAM" id="SSF56112">
    <property type="entry name" value="Protein kinase-like (PK-like)"/>
    <property type="match status" value="1"/>
</dbReference>
<dbReference type="InterPro" id="IPR000719">
    <property type="entry name" value="Prot_kinase_dom"/>
</dbReference>
<reference evidence="11" key="2">
    <citation type="submission" date="2021-03" db="UniProtKB">
        <authorList>
            <consortium name="EnsemblPlants"/>
        </authorList>
    </citation>
    <scope>IDENTIFICATION</scope>
</reference>
<evidence type="ECO:0000256" key="3">
    <source>
        <dbReference type="ARBA" id="ARBA00022679"/>
    </source>
</evidence>
<dbReference type="InterPro" id="IPR011009">
    <property type="entry name" value="Kinase-like_dom_sf"/>
</dbReference>
<dbReference type="GO" id="GO:0005886">
    <property type="term" value="C:plasma membrane"/>
    <property type="evidence" value="ECO:0007669"/>
    <property type="project" value="TreeGrafter"/>
</dbReference>
<proteinExistence type="predicted"/>
<dbReference type="InterPro" id="IPR024788">
    <property type="entry name" value="Malectin-like_Carb-bd_dom"/>
</dbReference>
<keyword evidence="12" id="KW-1185">Reference proteome</keyword>
<dbReference type="InterPro" id="IPR001245">
    <property type="entry name" value="Ser-Thr/Tyr_kinase_cat_dom"/>
</dbReference>
<dbReference type="SMART" id="SM00220">
    <property type="entry name" value="S_TKc"/>
    <property type="match status" value="1"/>
</dbReference>
<feature type="transmembrane region" description="Helical" evidence="9">
    <location>
        <begin position="399"/>
        <end position="423"/>
    </location>
</feature>